<keyword evidence="9" id="KW-1185">Reference proteome</keyword>
<evidence type="ECO:0000259" key="2">
    <source>
        <dbReference type="Pfam" id="PF07624"/>
    </source>
</evidence>
<dbReference type="InterPro" id="IPR013042">
    <property type="entry name" value="DUF1592"/>
</dbReference>
<sequence length="904" mass="101573">MTLFKYILGIAVFWSCSLVEAAPPEARLHEKHRAFFKTYCLDCHHSEAQEGKVDLETLPLSITNLEQAELWQKVLNALNAGEMPPEDTEQPGNTEKADFLDDLARTMVTARQTLSDSGGKITMRRLNRREYRNTIKQLTGATVNADSLPNDGGSGTFDTVGASQFISSDQFEQYLKLGRSSIDQAFERQAALVQEPRVFRVDPETTVNVESLNSMRKMEETNDRFMRWKAGVDRAAAAPENRKIVASILKENPKLDLSAWPSASAFLFYRHAHKLNGAPDPKAFGFRDDNDATFSFQGGYSRKYAYMKHYAELPHSDRGTYLKLTWGIQRIDVSPKPKDLPPGTYRMRVRAGVVEGSPSYRHFIQIGHPQRVNQVPAGFASLPISSHQVTGTVEQPEVIETQLEVGLHTPKEFGIQERQPTDGKSLRDAYNRDKRTNGYGTPPAIWIDWIELEGPLPESGPPSPLRTILDTHLAAATHSEAQRARALLTDFADAAFRKAKPDATFIDKLVAIFEVRRKAGESFEVAIRTPLSVILASPGFLYLSEPGSETQPRQLDDRELAVRLAYFLWSAPPDEQLLDLAQRGELREPEILREQVDRMIADPRSDELVSGFVHQWLDMERLDFFQFDVALHREFDENTRAAAREEVYKSFAHLMRDKRNGRLGKLLKSDYVFINGLLATYYGIDGVAGDEFHQVKLPAGSPRGGLMGMAAIHAMGSDGVVSSPVERGAWVLRHLLNDPPPPAPPNVPQISRLEGQVLTTRERLLAHQEEAQCASCHRKIDPIGFGLENWGAAGKWRTEDSYQVRDGKGRGVGKRRTWAIDASGAFHKGPEFNDYHELRDLIAQREEDFARGFTEHLIEYALGRPFGFTDEDLANDIVRAAQSKEFPVSEFIHALVQSRPFQSK</sequence>
<evidence type="ECO:0000259" key="7">
    <source>
        <dbReference type="Pfam" id="PF07637"/>
    </source>
</evidence>
<evidence type="ECO:0000259" key="4">
    <source>
        <dbReference type="Pfam" id="PF07627"/>
    </source>
</evidence>
<dbReference type="Pfam" id="PF07626">
    <property type="entry name" value="PSD3"/>
    <property type="match status" value="1"/>
</dbReference>
<feature type="domain" description="DUF1592" evidence="5">
    <location>
        <begin position="555"/>
        <end position="684"/>
    </location>
</feature>
<evidence type="ECO:0000259" key="5">
    <source>
        <dbReference type="Pfam" id="PF07631"/>
    </source>
</evidence>
<evidence type="ECO:0000259" key="3">
    <source>
        <dbReference type="Pfam" id="PF07626"/>
    </source>
</evidence>
<evidence type="ECO:0000313" key="8">
    <source>
        <dbReference type="EMBL" id="QDV85891.1"/>
    </source>
</evidence>
<gene>
    <name evidence="8" type="ORF">TBK1r_49080</name>
</gene>
<dbReference type="Pfam" id="PF07631">
    <property type="entry name" value="PSD4"/>
    <property type="match status" value="1"/>
</dbReference>
<dbReference type="Pfam" id="PF07637">
    <property type="entry name" value="PSD5"/>
    <property type="match status" value="1"/>
</dbReference>
<evidence type="ECO:0000256" key="1">
    <source>
        <dbReference type="SAM" id="SignalP"/>
    </source>
</evidence>
<organism evidence="8 9">
    <name type="scientific">Stieleria magnilauensis</name>
    <dbReference type="NCBI Taxonomy" id="2527963"/>
    <lineage>
        <taxon>Bacteria</taxon>
        <taxon>Pseudomonadati</taxon>
        <taxon>Planctomycetota</taxon>
        <taxon>Planctomycetia</taxon>
        <taxon>Pirellulales</taxon>
        <taxon>Pirellulaceae</taxon>
        <taxon>Stieleria</taxon>
    </lineage>
</organism>
<feature type="domain" description="DUF1587" evidence="3">
    <location>
        <begin position="124"/>
        <end position="186"/>
    </location>
</feature>
<name>A0ABX5XYX7_9BACT</name>
<reference evidence="8 9" key="1">
    <citation type="submission" date="2019-02" db="EMBL/GenBank/DDBJ databases">
        <title>Deep-cultivation of Planctomycetes and their phenomic and genomic characterization uncovers novel biology.</title>
        <authorList>
            <person name="Wiegand S."/>
            <person name="Jogler M."/>
            <person name="Boedeker C."/>
            <person name="Pinto D."/>
            <person name="Vollmers J."/>
            <person name="Rivas-Marin E."/>
            <person name="Kohn T."/>
            <person name="Peeters S.H."/>
            <person name="Heuer A."/>
            <person name="Rast P."/>
            <person name="Oberbeckmann S."/>
            <person name="Bunk B."/>
            <person name="Jeske O."/>
            <person name="Meyerdierks A."/>
            <person name="Storesund J.E."/>
            <person name="Kallscheuer N."/>
            <person name="Luecker S."/>
            <person name="Lage O.M."/>
            <person name="Pohl T."/>
            <person name="Merkel B.J."/>
            <person name="Hornburger P."/>
            <person name="Mueller R.-W."/>
            <person name="Bruemmer F."/>
            <person name="Labrenz M."/>
            <person name="Spormann A.M."/>
            <person name="Op den Camp H."/>
            <person name="Overmann J."/>
            <person name="Amann R."/>
            <person name="Jetten M.S.M."/>
            <person name="Mascher T."/>
            <person name="Medema M.H."/>
            <person name="Devos D.P."/>
            <person name="Kaster A.-K."/>
            <person name="Ovreas L."/>
            <person name="Rohde M."/>
            <person name="Galperin M.Y."/>
            <person name="Jogler C."/>
        </authorList>
    </citation>
    <scope>NUCLEOTIDE SEQUENCE [LARGE SCALE GENOMIC DNA]</scope>
    <source>
        <strain evidence="8 9">TBK1r</strain>
    </source>
</reference>
<protein>
    <submittedName>
        <fullName evidence="8">Planctomycete cytochrome C</fullName>
    </submittedName>
</protein>
<keyword evidence="1" id="KW-0732">Signal</keyword>
<dbReference type="Pfam" id="PF07624">
    <property type="entry name" value="PSD2"/>
    <property type="match status" value="1"/>
</dbReference>
<feature type="domain" description="DUF1588" evidence="4">
    <location>
        <begin position="703"/>
        <end position="800"/>
    </location>
</feature>
<accession>A0ABX5XYX7</accession>
<dbReference type="Proteomes" id="UP000318081">
    <property type="component" value="Chromosome"/>
</dbReference>
<dbReference type="RefSeq" id="WP_145216244.1">
    <property type="nucleotide sequence ID" value="NZ_CP036432.1"/>
</dbReference>
<dbReference type="InterPro" id="IPR013036">
    <property type="entry name" value="DUF1587"/>
</dbReference>
<feature type="domain" description="DUF1595" evidence="7">
    <location>
        <begin position="484"/>
        <end position="545"/>
    </location>
</feature>
<dbReference type="Pfam" id="PF07635">
    <property type="entry name" value="PSCyt1"/>
    <property type="match status" value="1"/>
</dbReference>
<feature type="domain" description="Cytochrome C Planctomycete-type" evidence="6">
    <location>
        <begin position="40"/>
        <end position="87"/>
    </location>
</feature>
<dbReference type="InterPro" id="IPR013043">
    <property type="entry name" value="DUF1595"/>
</dbReference>
<evidence type="ECO:0000313" key="9">
    <source>
        <dbReference type="Proteomes" id="UP000318081"/>
    </source>
</evidence>
<feature type="chain" id="PRO_5046169256" evidence="1">
    <location>
        <begin position="22"/>
        <end position="904"/>
    </location>
</feature>
<dbReference type="InterPro" id="IPR013039">
    <property type="entry name" value="DUF1588"/>
</dbReference>
<dbReference type="InterPro" id="IPR011478">
    <property type="entry name" value="DUF1585"/>
</dbReference>
<dbReference type="EMBL" id="CP036432">
    <property type="protein sequence ID" value="QDV85891.1"/>
    <property type="molecule type" value="Genomic_DNA"/>
</dbReference>
<feature type="signal peptide" evidence="1">
    <location>
        <begin position="1"/>
        <end position="21"/>
    </location>
</feature>
<feature type="domain" description="DUF1585" evidence="2">
    <location>
        <begin position="829"/>
        <end position="901"/>
    </location>
</feature>
<dbReference type="Pfam" id="PF07627">
    <property type="entry name" value="PSCyt3"/>
    <property type="match status" value="1"/>
</dbReference>
<dbReference type="InterPro" id="IPR011429">
    <property type="entry name" value="Cyt_c_Planctomycete-type"/>
</dbReference>
<evidence type="ECO:0000259" key="6">
    <source>
        <dbReference type="Pfam" id="PF07635"/>
    </source>
</evidence>
<proteinExistence type="predicted"/>